<dbReference type="AlphaFoldDB" id="A0A1I2TRZ9"/>
<protein>
    <submittedName>
        <fullName evidence="1">DNA transposition protein, AAA+ family ATPase</fullName>
    </submittedName>
</protein>
<accession>A0A1I2TRZ9</accession>
<dbReference type="RefSeq" id="WP_090728842.1">
    <property type="nucleotide sequence ID" value="NZ_FOOU01000010.1"/>
</dbReference>
<dbReference type="EMBL" id="FOOU01000010">
    <property type="protein sequence ID" value="SFG66137.1"/>
    <property type="molecule type" value="Genomic_DNA"/>
</dbReference>
<dbReference type="Gene3D" id="3.40.50.300">
    <property type="entry name" value="P-loop containing nucleotide triphosphate hydrolases"/>
    <property type="match status" value="1"/>
</dbReference>
<dbReference type="SUPFAM" id="SSF52540">
    <property type="entry name" value="P-loop containing nucleoside triphosphate hydrolases"/>
    <property type="match status" value="1"/>
</dbReference>
<keyword evidence="2" id="KW-1185">Reference proteome</keyword>
<dbReference type="OrthoDB" id="6058098at2"/>
<dbReference type="Proteomes" id="UP000198623">
    <property type="component" value="Unassembled WGS sequence"/>
</dbReference>
<proteinExistence type="predicted"/>
<organism evidence="1 2">
    <name type="scientific">Neptunomonas qingdaonensis</name>
    <dbReference type="NCBI Taxonomy" id="1045558"/>
    <lineage>
        <taxon>Bacteria</taxon>
        <taxon>Pseudomonadati</taxon>
        <taxon>Pseudomonadota</taxon>
        <taxon>Gammaproteobacteria</taxon>
        <taxon>Oceanospirillales</taxon>
        <taxon>Oceanospirillaceae</taxon>
        <taxon>Neptunomonas</taxon>
    </lineage>
</organism>
<gene>
    <name evidence="1" type="ORF">SAMN05216175_110137</name>
</gene>
<reference evidence="2" key="1">
    <citation type="submission" date="2016-10" db="EMBL/GenBank/DDBJ databases">
        <authorList>
            <person name="Varghese N."/>
            <person name="Submissions S."/>
        </authorList>
    </citation>
    <scope>NUCLEOTIDE SEQUENCE [LARGE SCALE GENOMIC DNA]</scope>
    <source>
        <strain evidence="2">CGMCC 1.10971</strain>
    </source>
</reference>
<dbReference type="STRING" id="1045558.SAMN05216175_110137"/>
<dbReference type="InterPro" id="IPR027417">
    <property type="entry name" value="P-loop_NTPase"/>
</dbReference>
<name>A0A1I2TRZ9_9GAMM</name>
<sequence>MITLSEEQTSRLLAFNDCFVEHPALTTIIEDFERLRFNRTLGGEQQSMLITGDTGSGKTQLINHYSKRFFSQQRRNVLTKPILVSRIPSKLTLEHTIIQLLMDLGQFGTEYRTGRSHELGLTESLVRCLQLCETELIIINEFQELIEFKTAQYRQLIANRLKYITEETKIPIVLVGMPWAELIAEEPQWASRLICRRQIPYFKLSEGPEDFVRFLKGLAIRMPFDLPPKLEEKHTTLALFAACRGEVRKLKHLLNEAVKMALFDGAKTLTKEHLANAYQLFYPSLLNPFLQTINDLKFAEVASYSRYDPNAISVDEALIATRFTDQMSLTQLLKK</sequence>
<dbReference type="InterPro" id="IPR008868">
    <property type="entry name" value="TniB"/>
</dbReference>
<evidence type="ECO:0000313" key="1">
    <source>
        <dbReference type="EMBL" id="SFG66137.1"/>
    </source>
</evidence>
<evidence type="ECO:0000313" key="2">
    <source>
        <dbReference type="Proteomes" id="UP000198623"/>
    </source>
</evidence>
<dbReference type="Pfam" id="PF05621">
    <property type="entry name" value="TniB"/>
    <property type="match status" value="1"/>
</dbReference>